<dbReference type="EMBL" id="CZBL01000003">
    <property type="protein sequence ID" value="CUP85976.1"/>
    <property type="molecule type" value="Genomic_DNA"/>
</dbReference>
<evidence type="ECO:0000313" key="7">
    <source>
        <dbReference type="Proteomes" id="UP000427825"/>
    </source>
</evidence>
<dbReference type="AlphaFoldDB" id="A0A174RP91"/>
<dbReference type="Proteomes" id="UP000095725">
    <property type="component" value="Unassembled WGS sequence"/>
</dbReference>
<dbReference type="EMBL" id="VVYF01000016">
    <property type="protein sequence ID" value="KAA5489658.1"/>
    <property type="molecule type" value="Genomic_DNA"/>
</dbReference>
<evidence type="ECO:0000313" key="6">
    <source>
        <dbReference type="Proteomes" id="UP000095725"/>
    </source>
</evidence>
<evidence type="ECO:0000313" key="8">
    <source>
        <dbReference type="Proteomes" id="UP000475905"/>
    </source>
</evidence>
<feature type="signal peptide" evidence="1">
    <location>
        <begin position="1"/>
        <end position="18"/>
    </location>
</feature>
<proteinExistence type="predicted"/>
<dbReference type="EMBL" id="VVYJ01000003">
    <property type="protein sequence ID" value="KAA5478844.1"/>
    <property type="molecule type" value="Genomic_DNA"/>
</dbReference>
<evidence type="ECO:0000256" key="1">
    <source>
        <dbReference type="SAM" id="SignalP"/>
    </source>
</evidence>
<reference evidence="7 8" key="2">
    <citation type="journal article" date="2019" name="Nat. Med.">
        <title>A library of human gut bacterial isolates paired with longitudinal multiomics data enables mechanistic microbiome research.</title>
        <authorList>
            <person name="Poyet M."/>
            <person name="Groussin M."/>
            <person name="Gibbons S.M."/>
            <person name="Avila-Pacheco J."/>
            <person name="Jiang X."/>
            <person name="Kearney S.M."/>
            <person name="Perrotta A.R."/>
            <person name="Berdy B."/>
            <person name="Zhao S."/>
            <person name="Lieberman T.D."/>
            <person name="Swanson P.K."/>
            <person name="Smith M."/>
            <person name="Roesemann S."/>
            <person name="Alexander J.E."/>
            <person name="Rich S.A."/>
            <person name="Livny J."/>
            <person name="Vlamakis H."/>
            <person name="Clish C."/>
            <person name="Bullock K."/>
            <person name="Deik A."/>
            <person name="Scott J."/>
            <person name="Pierce K.A."/>
            <person name="Xavier R.J."/>
            <person name="Alm E.J."/>
        </authorList>
    </citation>
    <scope>NUCLEOTIDE SEQUENCE [LARGE SCALE GENOMIC DNA]</scope>
    <source>
        <strain evidence="5 9">BIOML-A21</strain>
        <strain evidence="4 7">BIOML-A25</strain>
        <strain evidence="3 8">BIOML-A31</strain>
    </source>
</reference>
<evidence type="ECO:0000313" key="2">
    <source>
        <dbReference type="EMBL" id="CUP85976.1"/>
    </source>
</evidence>
<reference evidence="2 6" key="1">
    <citation type="submission" date="2015-09" db="EMBL/GenBank/DDBJ databases">
        <authorList>
            <consortium name="Pathogen Informatics"/>
        </authorList>
    </citation>
    <scope>NUCLEOTIDE SEQUENCE [LARGE SCALE GENOMIC DNA]</scope>
    <source>
        <strain evidence="2 6">2789STDY5834946</strain>
    </source>
</reference>
<evidence type="ECO:0008006" key="10">
    <source>
        <dbReference type="Google" id="ProtNLM"/>
    </source>
</evidence>
<dbReference type="RefSeq" id="WP_005681568.1">
    <property type="nucleotide sequence ID" value="NZ_CABMOQ010000009.1"/>
</dbReference>
<name>A0A174RP91_9BACE</name>
<evidence type="ECO:0000313" key="9">
    <source>
        <dbReference type="Proteomes" id="UP000491168"/>
    </source>
</evidence>
<dbReference type="Proteomes" id="UP000491168">
    <property type="component" value="Unassembled WGS sequence"/>
</dbReference>
<protein>
    <recommendedName>
        <fullName evidence="10">Nuclear transport factor 2 family protein</fullName>
    </recommendedName>
</protein>
<dbReference type="KEGG" id="bcac:CGC64_16200"/>
<organism evidence="2 6">
    <name type="scientific">Bacteroides caccae</name>
    <dbReference type="NCBI Taxonomy" id="47678"/>
    <lineage>
        <taxon>Bacteria</taxon>
        <taxon>Pseudomonadati</taxon>
        <taxon>Bacteroidota</taxon>
        <taxon>Bacteroidia</taxon>
        <taxon>Bacteroidales</taxon>
        <taxon>Bacteroidaceae</taxon>
        <taxon>Bacteroides</taxon>
    </lineage>
</organism>
<dbReference type="Proteomes" id="UP000475905">
    <property type="component" value="Unassembled WGS sequence"/>
</dbReference>
<dbReference type="EMBL" id="VVYP01000013">
    <property type="protein sequence ID" value="KAA5463033.1"/>
    <property type="molecule type" value="Genomic_DNA"/>
</dbReference>
<evidence type="ECO:0000313" key="5">
    <source>
        <dbReference type="EMBL" id="KAA5489658.1"/>
    </source>
</evidence>
<keyword evidence="1" id="KW-0732">Signal</keyword>
<sequence>MKNIIFLLCCIFYMSALGQSHFVEDTPEVRNWLDNMFQHLDKSKIPHGLLRDYAFELADLDIYNGKELNDSNYVDRVAFENLLRTVRSSSVGAKPFNAEEVLATQHSLSGRGKGIIGVVLYQYSYIREDALSSHLIRYENEQVFDNEVNGVWQNRYLLCFIATLPVRCLSTMLMTMGT</sequence>
<dbReference type="Proteomes" id="UP000427825">
    <property type="component" value="Unassembled WGS sequence"/>
</dbReference>
<evidence type="ECO:0000313" key="3">
    <source>
        <dbReference type="EMBL" id="KAA5463033.1"/>
    </source>
</evidence>
<dbReference type="GeneID" id="75115288"/>
<feature type="chain" id="PRO_5036302201" description="Nuclear transport factor 2 family protein" evidence="1">
    <location>
        <begin position="19"/>
        <end position="178"/>
    </location>
</feature>
<accession>A0A174RP91</accession>
<gene>
    <name evidence="2" type="ORF">ERS852558_01183</name>
    <name evidence="5" type="ORF">F2Y35_16055</name>
    <name evidence="3" type="ORF">F2Y36_11400</name>
    <name evidence="4" type="ORF">F2Y39_07695</name>
</gene>
<evidence type="ECO:0000313" key="4">
    <source>
        <dbReference type="EMBL" id="KAA5478844.1"/>
    </source>
</evidence>